<comment type="caution">
    <text evidence="5">The sequence shown here is derived from an EMBL/GenBank/DDBJ whole genome shotgun (WGS) entry which is preliminary data.</text>
</comment>
<dbReference type="AlphaFoldDB" id="A0A8H3PFM6"/>
<dbReference type="Pfam" id="PF12588">
    <property type="entry name" value="PSDC"/>
    <property type="match status" value="1"/>
</dbReference>
<sequence length="450" mass="51687">MRVQPAGAFPSRDPGRFPRWTQGEHDEYDSWLDEYMVEAENSSQTLHPAVKELQDCICSSTRLTQLAQGMYDELAFRPLPPSKKVPFHVNIADYQHMLRSLNYFLTVPILWNSYRYLIGWTSCPILSIFWRPLHTTCGFAFFQDPEVNMIMKKILDKWGEYLRSTESAWCLDDGPRCWFSPEALTHLLSEANAGNDLRIQSFEEIYICDPSKPRYGFTSWDNFFTRRFREGVRPLAYSDDNSVIVHACESTPRRIQRNVQESDKFWTKGTPYSLTDMLDHDSLSSHFRSGTVYQAYLSALSYHRWHAPVSGRVIRATLIQGFYFSEPPYDGFNPEYNPNGEEKLTWDNAYQTAVATRALIFIEADNSDIGLMAALFVGMTEVSTCEIAVKDGDRVRKGDEIGSFHCGGSTYCLIFRQGVDFFDLPDPARAKHIHPVRGFLARVKKTGEVQ</sequence>
<gene>
    <name evidence="5" type="ORF">HETSPECPRED_001549</name>
</gene>
<dbReference type="Pfam" id="PF02666">
    <property type="entry name" value="PS_Dcarbxylase"/>
    <property type="match status" value="1"/>
</dbReference>
<evidence type="ECO:0000256" key="1">
    <source>
        <dbReference type="ARBA" id="ARBA00022793"/>
    </source>
</evidence>
<dbReference type="InterPro" id="IPR003817">
    <property type="entry name" value="PS_Dcarbxylase"/>
</dbReference>
<evidence type="ECO:0000313" key="5">
    <source>
        <dbReference type="EMBL" id="CAF9939319.1"/>
    </source>
</evidence>
<dbReference type="PANTHER" id="PTHR10067">
    <property type="entry name" value="PHOSPHATIDYLSERINE DECARBOXYLASE"/>
    <property type="match status" value="1"/>
</dbReference>
<evidence type="ECO:0000313" key="6">
    <source>
        <dbReference type="Proteomes" id="UP000664521"/>
    </source>
</evidence>
<feature type="region of interest" description="Disordered" evidence="3">
    <location>
        <begin position="1"/>
        <end position="22"/>
    </location>
</feature>
<evidence type="ECO:0000256" key="3">
    <source>
        <dbReference type="SAM" id="MobiDB-lite"/>
    </source>
</evidence>
<feature type="domain" description="L-tryptophan decarboxylase PsiD-like" evidence="4">
    <location>
        <begin position="47"/>
        <end position="187"/>
    </location>
</feature>
<protein>
    <recommendedName>
        <fullName evidence="4">L-tryptophan decarboxylase PsiD-like domain-containing protein</fullName>
    </recommendedName>
</protein>
<dbReference type="EMBL" id="CAJPDS010000129">
    <property type="protein sequence ID" value="CAF9939319.1"/>
    <property type="molecule type" value="Genomic_DNA"/>
</dbReference>
<name>A0A8H3PFM6_9LECA</name>
<dbReference type="PANTHER" id="PTHR10067:SF9">
    <property type="entry name" value="PHOSPHATIDYLSERINE DECARBOXYLASE FAMILY PROTEIN (AFU_ORTHOLOGUE AFUA_7G01730)"/>
    <property type="match status" value="1"/>
</dbReference>
<evidence type="ECO:0000259" key="4">
    <source>
        <dbReference type="Pfam" id="PF12588"/>
    </source>
</evidence>
<dbReference type="GO" id="GO:0004609">
    <property type="term" value="F:phosphatidylserine decarboxylase activity"/>
    <property type="evidence" value="ECO:0007669"/>
    <property type="project" value="InterPro"/>
</dbReference>
<keyword evidence="6" id="KW-1185">Reference proteome</keyword>
<dbReference type="GO" id="GO:0006646">
    <property type="term" value="P:phosphatidylethanolamine biosynthetic process"/>
    <property type="evidence" value="ECO:0007669"/>
    <property type="project" value="TreeGrafter"/>
</dbReference>
<reference evidence="5" key="1">
    <citation type="submission" date="2021-03" db="EMBL/GenBank/DDBJ databases">
        <authorList>
            <person name="Tagirdzhanova G."/>
        </authorList>
    </citation>
    <scope>NUCLEOTIDE SEQUENCE</scope>
</reference>
<dbReference type="OrthoDB" id="5973539at2759"/>
<proteinExistence type="predicted"/>
<dbReference type="Proteomes" id="UP000664521">
    <property type="component" value="Unassembled WGS sequence"/>
</dbReference>
<keyword evidence="2" id="KW-0456">Lyase</keyword>
<dbReference type="GO" id="GO:0005739">
    <property type="term" value="C:mitochondrion"/>
    <property type="evidence" value="ECO:0007669"/>
    <property type="project" value="TreeGrafter"/>
</dbReference>
<dbReference type="InterPro" id="IPR022237">
    <property type="entry name" value="PsiD-like"/>
</dbReference>
<organism evidence="5 6">
    <name type="scientific">Heterodermia speciosa</name>
    <dbReference type="NCBI Taxonomy" id="116794"/>
    <lineage>
        <taxon>Eukaryota</taxon>
        <taxon>Fungi</taxon>
        <taxon>Dikarya</taxon>
        <taxon>Ascomycota</taxon>
        <taxon>Pezizomycotina</taxon>
        <taxon>Lecanoromycetes</taxon>
        <taxon>OSLEUM clade</taxon>
        <taxon>Lecanoromycetidae</taxon>
        <taxon>Caliciales</taxon>
        <taxon>Physciaceae</taxon>
        <taxon>Heterodermia</taxon>
    </lineage>
</organism>
<keyword evidence="1" id="KW-0210">Decarboxylase</keyword>
<evidence type="ECO:0000256" key="2">
    <source>
        <dbReference type="ARBA" id="ARBA00023239"/>
    </source>
</evidence>
<accession>A0A8H3PFM6</accession>